<dbReference type="OrthoDB" id="9776710at2"/>
<dbReference type="PANTHER" id="PTHR43141">
    <property type="entry name" value="CYTOCHROME BD2 SUBUNIT II"/>
    <property type="match status" value="1"/>
</dbReference>
<dbReference type="GO" id="GO:0005886">
    <property type="term" value="C:plasma membrane"/>
    <property type="evidence" value="ECO:0007669"/>
    <property type="project" value="UniProtKB-SubCell"/>
</dbReference>
<feature type="transmembrane region" description="Helical" evidence="12">
    <location>
        <begin position="161"/>
        <end position="181"/>
    </location>
</feature>
<gene>
    <name evidence="13" type="ORF">P3TCK_05681</name>
</gene>
<dbReference type="AlphaFoldDB" id="Q1Z9J9"/>
<keyword evidence="4" id="KW-1003">Cell membrane</keyword>
<keyword evidence="6 12" id="KW-0812">Transmembrane</keyword>
<keyword evidence="3" id="KW-0813">Transport</keyword>
<proteinExistence type="inferred from homology"/>
<keyword evidence="7" id="KW-0479">Metal-binding</keyword>
<dbReference type="Proteomes" id="UP000003789">
    <property type="component" value="Unassembled WGS sequence"/>
</dbReference>
<name>Q1Z9J9_9GAMM</name>
<dbReference type="GO" id="GO:0070069">
    <property type="term" value="C:cytochrome complex"/>
    <property type="evidence" value="ECO:0007669"/>
    <property type="project" value="TreeGrafter"/>
</dbReference>
<dbReference type="RefSeq" id="WP_006229152.1">
    <property type="nucleotide sequence ID" value="NZ_CH724134.1"/>
</dbReference>
<dbReference type="EMBL" id="AAPH01000001">
    <property type="protein sequence ID" value="EAS45843.1"/>
    <property type="molecule type" value="Genomic_DNA"/>
</dbReference>
<evidence type="ECO:0000256" key="7">
    <source>
        <dbReference type="ARBA" id="ARBA00022723"/>
    </source>
</evidence>
<dbReference type="NCBIfam" id="TIGR00203">
    <property type="entry name" value="cydB"/>
    <property type="match status" value="1"/>
</dbReference>
<evidence type="ECO:0000256" key="11">
    <source>
        <dbReference type="ARBA" id="ARBA00023136"/>
    </source>
</evidence>
<dbReference type="PANTHER" id="PTHR43141:SF5">
    <property type="entry name" value="CYTOCHROME BD-I UBIQUINOL OXIDASE SUBUNIT 2"/>
    <property type="match status" value="1"/>
</dbReference>
<keyword evidence="11 12" id="KW-0472">Membrane</keyword>
<evidence type="ECO:0000256" key="8">
    <source>
        <dbReference type="ARBA" id="ARBA00022982"/>
    </source>
</evidence>
<dbReference type="GO" id="GO:0046872">
    <property type="term" value="F:metal ion binding"/>
    <property type="evidence" value="ECO:0007669"/>
    <property type="project" value="UniProtKB-KW"/>
</dbReference>
<evidence type="ECO:0000256" key="4">
    <source>
        <dbReference type="ARBA" id="ARBA00022475"/>
    </source>
</evidence>
<evidence type="ECO:0000256" key="1">
    <source>
        <dbReference type="ARBA" id="ARBA00004651"/>
    </source>
</evidence>
<feature type="transmembrane region" description="Helical" evidence="12">
    <location>
        <begin position="77"/>
        <end position="99"/>
    </location>
</feature>
<dbReference type="PIRSF" id="PIRSF000267">
    <property type="entry name" value="Cyt_oxidse_sub2"/>
    <property type="match status" value="1"/>
</dbReference>
<reference evidence="13 14" key="1">
    <citation type="submission" date="2006-03" db="EMBL/GenBank/DDBJ databases">
        <authorList>
            <person name="Bartlett D.H."/>
            <person name="Valle G."/>
            <person name="Lauro F.M."/>
            <person name="Vezzi A."/>
            <person name="Simonato F."/>
            <person name="Eloe E."/>
            <person name="Vitulo N."/>
            <person name="Stratton T.K."/>
            <person name="D'angelo M."/>
            <person name="Ferriera S."/>
            <person name="Johnson J."/>
            <person name="Kravitz S."/>
            <person name="Beeson K."/>
            <person name="Sutton G."/>
            <person name="Rogers Y."/>
            <person name="Friedman R."/>
            <person name="Frazier M."/>
            <person name="Venter J.C."/>
        </authorList>
    </citation>
    <scope>NUCLEOTIDE SEQUENCE [LARGE SCALE GENOMIC DNA]</scope>
    <source>
        <strain evidence="13 14">3TCK</strain>
    </source>
</reference>
<protein>
    <submittedName>
        <fullName evidence="13">Putative cytochrome d ubiquinol oxidase, subunit II</fullName>
    </submittedName>
</protein>
<organism evidence="13 14">
    <name type="scientific">Photobacterium profundum 3TCK</name>
    <dbReference type="NCBI Taxonomy" id="314280"/>
    <lineage>
        <taxon>Bacteria</taxon>
        <taxon>Pseudomonadati</taxon>
        <taxon>Pseudomonadota</taxon>
        <taxon>Gammaproteobacteria</taxon>
        <taxon>Vibrionales</taxon>
        <taxon>Vibrionaceae</taxon>
        <taxon>Photobacterium</taxon>
    </lineage>
</organism>
<keyword evidence="10" id="KW-0408">Iron</keyword>
<dbReference type="GO" id="GO:0016682">
    <property type="term" value="F:oxidoreductase activity, acting on diphenols and related substances as donors, oxygen as acceptor"/>
    <property type="evidence" value="ECO:0007669"/>
    <property type="project" value="TreeGrafter"/>
</dbReference>
<feature type="transmembrane region" description="Helical" evidence="12">
    <location>
        <begin position="263"/>
        <end position="282"/>
    </location>
</feature>
<evidence type="ECO:0000313" key="13">
    <source>
        <dbReference type="EMBL" id="EAS45843.1"/>
    </source>
</evidence>
<evidence type="ECO:0000256" key="10">
    <source>
        <dbReference type="ARBA" id="ARBA00023004"/>
    </source>
</evidence>
<evidence type="ECO:0000256" key="6">
    <source>
        <dbReference type="ARBA" id="ARBA00022692"/>
    </source>
</evidence>
<comment type="caution">
    <text evidence="13">The sequence shown here is derived from an EMBL/GenBank/DDBJ whole genome shotgun (WGS) entry which is preliminary data.</text>
</comment>
<feature type="transmembrane region" description="Helical" evidence="12">
    <location>
        <begin position="334"/>
        <end position="356"/>
    </location>
</feature>
<dbReference type="InterPro" id="IPR003317">
    <property type="entry name" value="Cyt-d_oxidase_su2"/>
</dbReference>
<keyword evidence="5" id="KW-0349">Heme</keyword>
<dbReference type="Pfam" id="PF02322">
    <property type="entry name" value="Cyt_bd_oxida_II"/>
    <property type="match status" value="1"/>
</dbReference>
<feature type="transmembrane region" description="Helical" evidence="12">
    <location>
        <begin position="289"/>
        <end position="314"/>
    </location>
</feature>
<dbReference type="GO" id="GO:0019646">
    <property type="term" value="P:aerobic electron transport chain"/>
    <property type="evidence" value="ECO:0007669"/>
    <property type="project" value="TreeGrafter"/>
</dbReference>
<evidence type="ECO:0000313" key="14">
    <source>
        <dbReference type="Proteomes" id="UP000003789"/>
    </source>
</evidence>
<feature type="transmembrane region" description="Helical" evidence="12">
    <location>
        <begin position="202"/>
        <end position="223"/>
    </location>
</feature>
<comment type="subcellular location">
    <subcellularLocation>
        <location evidence="1">Cell membrane</location>
        <topology evidence="1">Multi-pass membrane protein</topology>
    </subcellularLocation>
</comment>
<feature type="transmembrane region" description="Helical" evidence="12">
    <location>
        <begin position="120"/>
        <end position="141"/>
    </location>
</feature>
<keyword evidence="9 12" id="KW-1133">Transmembrane helix</keyword>
<feature type="transmembrane region" description="Helical" evidence="12">
    <location>
        <begin position="7"/>
        <end position="25"/>
    </location>
</feature>
<keyword evidence="8" id="KW-0249">Electron transport</keyword>
<dbReference type="HOGENOM" id="CLU_049294_0_0_6"/>
<comment type="similarity">
    <text evidence="2">Belongs to the cytochrome ubiquinol oxidase subunit 2 family.</text>
</comment>
<sequence length="378" mass="41508">MIDYETLRLIAWAVIGLLLIGFAITDGFDMGVTALLPILGKTENDRRIMINSVAPHWDGNQVWLVTAGGALFAVWPLAYAVSFSGFYAAMLLALASLWLRPLGFDYRSKIDQPQWRNTCDIALCLGGVLPTVIFGVAFGNLLQGIPFELDEFLITSYKGSFFGLLNPFALLCGLISLSMILTQGTTWLQMKTTEALHQRVCTFSQVSALVTSVLFVLAGIWAYNLNGYVINSAIVTDAASNPLNKSVSIVAHGLFRNFQQYHVLWTIPAIAAIAPLLTTLSARAKRDGFAFLMSSLTVTCIILTAGITLFPFIIPSSLNPSQSLTIWDSSSSEKTLGIVIAISLVMVPIILGYTLWCYRKMFGRLDTQYIENNKTSLY</sequence>
<dbReference type="GO" id="GO:0009055">
    <property type="term" value="F:electron transfer activity"/>
    <property type="evidence" value="ECO:0007669"/>
    <property type="project" value="TreeGrafter"/>
</dbReference>
<evidence type="ECO:0000256" key="12">
    <source>
        <dbReference type="SAM" id="Phobius"/>
    </source>
</evidence>
<evidence type="ECO:0000256" key="2">
    <source>
        <dbReference type="ARBA" id="ARBA00007543"/>
    </source>
</evidence>
<evidence type="ECO:0000256" key="9">
    <source>
        <dbReference type="ARBA" id="ARBA00022989"/>
    </source>
</evidence>
<accession>Q1Z9J9</accession>
<evidence type="ECO:0000256" key="3">
    <source>
        <dbReference type="ARBA" id="ARBA00022448"/>
    </source>
</evidence>
<evidence type="ECO:0000256" key="5">
    <source>
        <dbReference type="ARBA" id="ARBA00022617"/>
    </source>
</evidence>